<feature type="domain" description="Glutathione S-transferase C-terminal" evidence="1">
    <location>
        <begin position="5"/>
        <end position="68"/>
    </location>
</feature>
<proteinExistence type="predicted"/>
<reference evidence="2" key="2">
    <citation type="submission" date="2021-02" db="EMBL/GenBank/DDBJ databases">
        <authorList>
            <person name="Kimball J.A."/>
            <person name="Haas M.W."/>
            <person name="Macchietto M."/>
            <person name="Kono T."/>
            <person name="Duquette J."/>
            <person name="Shao M."/>
        </authorList>
    </citation>
    <scope>NUCLEOTIDE SEQUENCE</scope>
    <source>
        <tissue evidence="2">Fresh leaf tissue</tissue>
    </source>
</reference>
<name>A0A8J5WSX3_ZIZPA</name>
<organism evidence="2 3">
    <name type="scientific">Zizania palustris</name>
    <name type="common">Northern wild rice</name>
    <dbReference type="NCBI Taxonomy" id="103762"/>
    <lineage>
        <taxon>Eukaryota</taxon>
        <taxon>Viridiplantae</taxon>
        <taxon>Streptophyta</taxon>
        <taxon>Embryophyta</taxon>
        <taxon>Tracheophyta</taxon>
        <taxon>Spermatophyta</taxon>
        <taxon>Magnoliopsida</taxon>
        <taxon>Liliopsida</taxon>
        <taxon>Poales</taxon>
        <taxon>Poaceae</taxon>
        <taxon>BOP clade</taxon>
        <taxon>Oryzoideae</taxon>
        <taxon>Oryzeae</taxon>
        <taxon>Zizaniinae</taxon>
        <taxon>Zizania</taxon>
    </lineage>
</organism>
<dbReference type="Proteomes" id="UP000729402">
    <property type="component" value="Unassembled WGS sequence"/>
</dbReference>
<dbReference type="Pfam" id="PF00043">
    <property type="entry name" value="GST_C"/>
    <property type="match status" value="1"/>
</dbReference>
<comment type="caution">
    <text evidence="2">The sequence shown here is derived from an EMBL/GenBank/DDBJ whole genome shotgun (WGS) entry which is preliminary data.</text>
</comment>
<dbReference type="AlphaFoldDB" id="A0A8J5WSX3"/>
<dbReference type="InterPro" id="IPR004046">
    <property type="entry name" value="GST_C"/>
</dbReference>
<dbReference type="OrthoDB" id="202840at2759"/>
<evidence type="ECO:0000259" key="1">
    <source>
        <dbReference type="Pfam" id="PF00043"/>
    </source>
</evidence>
<protein>
    <recommendedName>
        <fullName evidence="1">Glutathione S-transferase C-terminal domain-containing protein</fullName>
    </recommendedName>
</protein>
<dbReference type="EMBL" id="JAAALK010000079">
    <property type="protein sequence ID" value="KAG8096323.1"/>
    <property type="molecule type" value="Genomic_DNA"/>
</dbReference>
<sequence length="105" mass="11982">MEGSKGLVVVLRTLEAELGGRRYIDGESLGYVDMALVPLMMLWFLTYECFGGFCVAEECPTLAVWRERDDSRGGRKRGKRGHRFIEEAAISLILYSFTKRRIDSK</sequence>
<gene>
    <name evidence="2" type="ORF">GUJ93_ZPchr0013g37590</name>
</gene>
<accession>A0A8J5WSX3</accession>
<keyword evidence="3" id="KW-1185">Reference proteome</keyword>
<evidence type="ECO:0000313" key="2">
    <source>
        <dbReference type="EMBL" id="KAG8096323.1"/>
    </source>
</evidence>
<evidence type="ECO:0000313" key="3">
    <source>
        <dbReference type="Proteomes" id="UP000729402"/>
    </source>
</evidence>
<reference evidence="2" key="1">
    <citation type="journal article" date="2021" name="bioRxiv">
        <title>Whole Genome Assembly and Annotation of Northern Wild Rice, Zizania palustris L., Supports a Whole Genome Duplication in the Zizania Genus.</title>
        <authorList>
            <person name="Haas M."/>
            <person name="Kono T."/>
            <person name="Macchietto M."/>
            <person name="Millas R."/>
            <person name="McGilp L."/>
            <person name="Shao M."/>
            <person name="Duquette J."/>
            <person name="Hirsch C.N."/>
            <person name="Kimball J."/>
        </authorList>
    </citation>
    <scope>NUCLEOTIDE SEQUENCE</scope>
    <source>
        <tissue evidence="2">Fresh leaf tissue</tissue>
    </source>
</reference>